<proteinExistence type="predicted"/>
<protein>
    <submittedName>
        <fullName evidence="1">Toxin-antitoxin system HicB family antitoxin</fullName>
    </submittedName>
</protein>
<dbReference type="InterPro" id="IPR008651">
    <property type="entry name" value="Uncharacterised_HicB"/>
</dbReference>
<reference evidence="1 2" key="1">
    <citation type="journal article" date="2019" name="Int. J. Syst. Evol. Microbiol.">
        <title>The Global Catalogue of Microorganisms (GCM) 10K type strain sequencing project: providing services to taxonomists for standard genome sequencing and annotation.</title>
        <authorList>
            <consortium name="The Broad Institute Genomics Platform"/>
            <consortium name="The Broad Institute Genome Sequencing Center for Infectious Disease"/>
            <person name="Wu L."/>
            <person name="Ma J."/>
        </authorList>
    </citation>
    <scope>NUCLEOTIDE SEQUENCE [LARGE SCALE GENOMIC DNA]</scope>
    <source>
        <strain evidence="1 2">JCM 13022</strain>
    </source>
</reference>
<accession>A0ABN1VMW7</accession>
<evidence type="ECO:0000313" key="1">
    <source>
        <dbReference type="EMBL" id="GAA1215305.1"/>
    </source>
</evidence>
<dbReference type="SUPFAM" id="SSF47598">
    <property type="entry name" value="Ribbon-helix-helix"/>
    <property type="match status" value="1"/>
</dbReference>
<keyword evidence="2" id="KW-1185">Reference proteome</keyword>
<dbReference type="Pfam" id="PF05534">
    <property type="entry name" value="HicB"/>
    <property type="match status" value="1"/>
</dbReference>
<sequence>MKQLITRIDDSLHAKVKAKAEAEGRSVNDLVSGLLEAAVEDSETDEAWHRRLIADGTLVEFTPAGPVPSHEELEARLVGLGTAVGEALDQTRGRW</sequence>
<dbReference type="InterPro" id="IPR010985">
    <property type="entry name" value="Ribbon_hlx_hlx"/>
</dbReference>
<dbReference type="Proteomes" id="UP001500467">
    <property type="component" value="Unassembled WGS sequence"/>
</dbReference>
<gene>
    <name evidence="1" type="ORF">GCM10009675_41810</name>
</gene>
<dbReference type="EMBL" id="BAAALM010000016">
    <property type="protein sequence ID" value="GAA1215305.1"/>
    <property type="molecule type" value="Genomic_DNA"/>
</dbReference>
<evidence type="ECO:0000313" key="2">
    <source>
        <dbReference type="Proteomes" id="UP001500467"/>
    </source>
</evidence>
<name>A0ABN1VMW7_9PSEU</name>
<dbReference type="Gene3D" id="1.10.1220.10">
    <property type="entry name" value="Met repressor-like"/>
    <property type="match status" value="1"/>
</dbReference>
<dbReference type="InterPro" id="IPR013321">
    <property type="entry name" value="Arc_rbn_hlx_hlx"/>
</dbReference>
<dbReference type="RefSeq" id="WP_253855894.1">
    <property type="nucleotide sequence ID" value="NZ_BAAALM010000016.1"/>
</dbReference>
<comment type="caution">
    <text evidence="1">The sequence shown here is derived from an EMBL/GenBank/DDBJ whole genome shotgun (WGS) entry which is preliminary data.</text>
</comment>
<organism evidence="1 2">
    <name type="scientific">Prauserella alba</name>
    <dbReference type="NCBI Taxonomy" id="176898"/>
    <lineage>
        <taxon>Bacteria</taxon>
        <taxon>Bacillati</taxon>
        <taxon>Actinomycetota</taxon>
        <taxon>Actinomycetes</taxon>
        <taxon>Pseudonocardiales</taxon>
        <taxon>Pseudonocardiaceae</taxon>
        <taxon>Prauserella</taxon>
    </lineage>
</organism>